<dbReference type="RefSeq" id="XP_014661424.1">
    <property type="nucleotide sequence ID" value="XM_014805938.1"/>
</dbReference>
<sequence>MPGRRGRPLFGMSASGATELRKPGVSGDLDHSLSGGAGDGRQVQPAWQEESRVKPTFPTGTTVTSTSSPSSSSVASPVTGGGEEEAGRGGGGGDASSPTNTTPPKKTFTLSAYAAEFVPRYMQTNTPDEFQAEEDDMFAGDPACRQMAEVITKLTVNPGSFYDLVNPLIDSLNAHAETEQSLQICVDLVIDQAIMEPNFTYTGARLCDHLSKHLHVKVASGNFRQLLLARLHLQFKKRDELMANESTIHLVQGLLVFLGELFTQMEVVKDGRSQKIELFYAAIKNVINTLLTQPNDSNLVCVARVLKMTGAGLEDKERELVGAPLTEAQDSLDAIFQHIKQLTMETNVSMRTKSLLGNVIDLRAADWGRTPGSPAVNADMSPPIGEFASNVPVFYNTDGSTVPIEDMGYYYDSEVGDYVPYSSEDGSENSALYQNEMGPDLQEVFDDIDDEIASDYEKFMMDSQK</sequence>
<evidence type="ECO:0000256" key="4">
    <source>
        <dbReference type="SAM" id="MobiDB-lite"/>
    </source>
</evidence>
<evidence type="ECO:0000313" key="6">
    <source>
        <dbReference type="Proteomes" id="UP000695022"/>
    </source>
</evidence>
<dbReference type="GeneID" id="106804665"/>
<evidence type="ECO:0000259" key="5">
    <source>
        <dbReference type="SMART" id="SM00543"/>
    </source>
</evidence>
<dbReference type="SUPFAM" id="SSF48371">
    <property type="entry name" value="ARM repeat"/>
    <property type="match status" value="1"/>
</dbReference>
<dbReference type="PANTHER" id="PTHR23254:SF15">
    <property type="entry name" value="POLYADENYLATE-BINDING PROTEIN-INTERACTING PROTEIN 1"/>
    <property type="match status" value="1"/>
</dbReference>
<dbReference type="PANTHER" id="PTHR23254">
    <property type="entry name" value="EIF4G DOMAIN PROTEIN"/>
    <property type="match status" value="1"/>
</dbReference>
<organism evidence="6 7">
    <name type="scientific">Priapulus caudatus</name>
    <name type="common">Priapulid worm</name>
    <dbReference type="NCBI Taxonomy" id="37621"/>
    <lineage>
        <taxon>Eukaryota</taxon>
        <taxon>Metazoa</taxon>
        <taxon>Ecdysozoa</taxon>
        <taxon>Scalidophora</taxon>
        <taxon>Priapulida</taxon>
        <taxon>Priapulimorpha</taxon>
        <taxon>Priapulimorphida</taxon>
        <taxon>Priapulidae</taxon>
        <taxon>Priapulus</taxon>
    </lineage>
</organism>
<evidence type="ECO:0000256" key="3">
    <source>
        <dbReference type="ARBA" id="ARBA00022845"/>
    </source>
</evidence>
<reference evidence="7" key="1">
    <citation type="submission" date="2025-08" db="UniProtKB">
        <authorList>
            <consortium name="RefSeq"/>
        </authorList>
    </citation>
    <scope>IDENTIFICATION</scope>
</reference>
<dbReference type="Pfam" id="PF02854">
    <property type="entry name" value="MIF4G"/>
    <property type="match status" value="1"/>
</dbReference>
<keyword evidence="6" id="KW-1185">Reference proteome</keyword>
<protein>
    <submittedName>
        <fullName evidence="7">Polyadenylate-binding protein-interacting protein 1-like isoform X1</fullName>
    </submittedName>
</protein>
<accession>A0ABM1DNA3</accession>
<dbReference type="InterPro" id="IPR003890">
    <property type="entry name" value="MIF4G-like_typ-3"/>
</dbReference>
<gene>
    <name evidence="7" type="primary">LOC106804665</name>
</gene>
<evidence type="ECO:0000256" key="1">
    <source>
        <dbReference type="ARBA" id="ARBA00004496"/>
    </source>
</evidence>
<dbReference type="SMART" id="SM00543">
    <property type="entry name" value="MIF4G"/>
    <property type="match status" value="1"/>
</dbReference>
<keyword evidence="3" id="KW-0810">Translation regulation</keyword>
<feature type="domain" description="MIF4G" evidence="5">
    <location>
        <begin position="144"/>
        <end position="366"/>
    </location>
</feature>
<comment type="subcellular location">
    <subcellularLocation>
        <location evidence="1">Cytoplasm</location>
    </subcellularLocation>
</comment>
<dbReference type="Gene3D" id="1.25.40.180">
    <property type="match status" value="1"/>
</dbReference>
<dbReference type="Proteomes" id="UP000695022">
    <property type="component" value="Unplaced"/>
</dbReference>
<name>A0ABM1DNA3_PRICU</name>
<feature type="region of interest" description="Disordered" evidence="4">
    <location>
        <begin position="1"/>
        <end position="106"/>
    </location>
</feature>
<proteinExistence type="predicted"/>
<feature type="compositionally biased region" description="Low complexity" evidence="4">
    <location>
        <begin position="54"/>
        <end position="78"/>
    </location>
</feature>
<dbReference type="InterPro" id="IPR016024">
    <property type="entry name" value="ARM-type_fold"/>
</dbReference>
<evidence type="ECO:0000313" key="7">
    <source>
        <dbReference type="RefSeq" id="XP_014661424.1"/>
    </source>
</evidence>
<keyword evidence="2" id="KW-0963">Cytoplasm</keyword>
<evidence type="ECO:0000256" key="2">
    <source>
        <dbReference type="ARBA" id="ARBA00022490"/>
    </source>
</evidence>
<dbReference type="InterPro" id="IPR051367">
    <property type="entry name" value="mRNA_TranslReg/HistoneTransl"/>
</dbReference>